<dbReference type="PaxDb" id="121845-A0A3Q0JAG4"/>
<dbReference type="KEGG" id="dci:113470875"/>
<dbReference type="InterPro" id="IPR006578">
    <property type="entry name" value="MADF-dom"/>
</dbReference>
<accession>A0A3Q0JAG4</accession>
<evidence type="ECO:0000313" key="5">
    <source>
        <dbReference type="RefSeq" id="XP_026685416.1"/>
    </source>
</evidence>
<keyword evidence="1" id="KW-0539">Nucleus</keyword>
<protein>
    <submittedName>
        <fullName evidence="5">Uncharacterized protein LOC113470875</fullName>
    </submittedName>
</protein>
<dbReference type="Pfam" id="PF10545">
    <property type="entry name" value="MADF_DNA_bdg"/>
    <property type="match status" value="1"/>
</dbReference>
<dbReference type="Proteomes" id="UP000079169">
    <property type="component" value="Unplaced"/>
</dbReference>
<feature type="region of interest" description="Disordered" evidence="2">
    <location>
        <begin position="62"/>
        <end position="130"/>
    </location>
</feature>
<dbReference type="GO" id="GO:0005667">
    <property type="term" value="C:transcription regulator complex"/>
    <property type="evidence" value="ECO:0007669"/>
    <property type="project" value="TreeGrafter"/>
</dbReference>
<evidence type="ECO:0000256" key="2">
    <source>
        <dbReference type="SAM" id="MobiDB-lite"/>
    </source>
</evidence>
<dbReference type="InterPro" id="IPR004210">
    <property type="entry name" value="BESS_motif"/>
</dbReference>
<dbReference type="InterPro" id="IPR039353">
    <property type="entry name" value="TF_Adf1"/>
</dbReference>
<dbReference type="AlphaFoldDB" id="A0A3Q0JAG4"/>
<dbReference type="PANTHER" id="PTHR12243:SF60">
    <property type="entry name" value="SI:CH211-15D5.12-RELATED"/>
    <property type="match status" value="1"/>
</dbReference>
<dbReference type="GeneID" id="113470875"/>
<dbReference type="RefSeq" id="XP_026685416.1">
    <property type="nucleotide sequence ID" value="XM_026829615.1"/>
</dbReference>
<dbReference type="GO" id="GO:0006357">
    <property type="term" value="P:regulation of transcription by RNA polymerase II"/>
    <property type="evidence" value="ECO:0007669"/>
    <property type="project" value="TreeGrafter"/>
</dbReference>
<keyword evidence="4" id="KW-1185">Reference proteome</keyword>
<reference evidence="5" key="1">
    <citation type="submission" date="2025-08" db="UniProtKB">
        <authorList>
            <consortium name="RefSeq"/>
        </authorList>
    </citation>
    <scope>IDENTIFICATION</scope>
</reference>
<feature type="compositionally biased region" description="Acidic residues" evidence="2">
    <location>
        <begin position="67"/>
        <end position="81"/>
    </location>
</feature>
<dbReference type="PANTHER" id="PTHR12243">
    <property type="entry name" value="MADF DOMAIN TRANSCRIPTION FACTOR"/>
    <property type="match status" value="1"/>
</dbReference>
<evidence type="ECO:0000256" key="1">
    <source>
        <dbReference type="PROSITE-ProRule" id="PRU00371"/>
    </source>
</evidence>
<sequence length="204" mass="22766">MVLPKSIACKKRWESLRGQLRKHLKARETSTGRAAKKIRKWKLEDEMAFLIPFLKDKARVSSLGGTAEDDDDDVDLDDPEPPEVGGFQWWDDGASQDGAPQGSDVSASQDGASQGRAPKKHRKNANSASATLTNYLIRQEECEPAGISAPETQRDSVDLFFDSIKATVRTFSPADFYDVKTKIFNTVSQIERKYLMPQDSQENV</sequence>
<dbReference type="GO" id="GO:0003677">
    <property type="term" value="F:DNA binding"/>
    <property type="evidence" value="ECO:0007669"/>
    <property type="project" value="InterPro"/>
</dbReference>
<name>A0A3Q0JAG4_DIACI</name>
<dbReference type="PROSITE" id="PS51031">
    <property type="entry name" value="BESS"/>
    <property type="match status" value="1"/>
</dbReference>
<gene>
    <name evidence="5" type="primary">LOC113470875</name>
</gene>
<evidence type="ECO:0000259" key="3">
    <source>
        <dbReference type="PROSITE" id="PS51031"/>
    </source>
</evidence>
<evidence type="ECO:0000313" key="4">
    <source>
        <dbReference type="Proteomes" id="UP000079169"/>
    </source>
</evidence>
<comment type="subcellular location">
    <subcellularLocation>
        <location evidence="1">Nucleus</location>
    </subcellularLocation>
</comment>
<feature type="compositionally biased region" description="Polar residues" evidence="2">
    <location>
        <begin position="103"/>
        <end position="112"/>
    </location>
</feature>
<dbReference type="GO" id="GO:0005634">
    <property type="term" value="C:nucleus"/>
    <property type="evidence" value="ECO:0007669"/>
    <property type="project" value="UniProtKB-SubCell"/>
</dbReference>
<feature type="domain" description="BESS" evidence="3">
    <location>
        <begin position="154"/>
        <end position="193"/>
    </location>
</feature>
<proteinExistence type="predicted"/>
<organism evidence="4 5">
    <name type="scientific">Diaphorina citri</name>
    <name type="common">Asian citrus psyllid</name>
    <dbReference type="NCBI Taxonomy" id="121845"/>
    <lineage>
        <taxon>Eukaryota</taxon>
        <taxon>Metazoa</taxon>
        <taxon>Ecdysozoa</taxon>
        <taxon>Arthropoda</taxon>
        <taxon>Hexapoda</taxon>
        <taxon>Insecta</taxon>
        <taxon>Pterygota</taxon>
        <taxon>Neoptera</taxon>
        <taxon>Paraneoptera</taxon>
        <taxon>Hemiptera</taxon>
        <taxon>Sternorrhyncha</taxon>
        <taxon>Psylloidea</taxon>
        <taxon>Psyllidae</taxon>
        <taxon>Diaphorininae</taxon>
        <taxon>Diaphorina</taxon>
    </lineage>
</organism>